<dbReference type="Proteomes" id="UP000399805">
    <property type="component" value="Unassembled WGS sequence"/>
</dbReference>
<dbReference type="GO" id="GO:0016994">
    <property type="term" value="F:precorrin-6A reductase activity"/>
    <property type="evidence" value="ECO:0007669"/>
    <property type="project" value="InterPro"/>
</dbReference>
<organism evidence="1 2">
    <name type="scientific">Amycolatopsis camponoti</name>
    <dbReference type="NCBI Taxonomy" id="2606593"/>
    <lineage>
        <taxon>Bacteria</taxon>
        <taxon>Bacillati</taxon>
        <taxon>Actinomycetota</taxon>
        <taxon>Actinomycetes</taxon>
        <taxon>Pseudonocardiales</taxon>
        <taxon>Pseudonocardiaceae</taxon>
        <taxon>Amycolatopsis</taxon>
    </lineage>
</organism>
<reference evidence="1 2" key="1">
    <citation type="submission" date="2019-09" db="EMBL/GenBank/DDBJ databases">
        <authorList>
            <person name="Leyn A S."/>
        </authorList>
    </citation>
    <scope>NUCLEOTIDE SEQUENCE [LARGE SCALE GENOMIC DNA]</scope>
    <source>
        <strain evidence="1">AA231_1</strain>
    </source>
</reference>
<dbReference type="AlphaFoldDB" id="A0A6I8M1Y3"/>
<dbReference type="UniPathway" id="UPA00148"/>
<name>A0A6I8M1Y3_9PSEU</name>
<dbReference type="InterPro" id="IPR003723">
    <property type="entry name" value="Precorrin-6x_reduct"/>
</dbReference>
<gene>
    <name evidence="1" type="ORF">AA23TX_07804</name>
</gene>
<evidence type="ECO:0000313" key="1">
    <source>
        <dbReference type="EMBL" id="VVJ22892.1"/>
    </source>
</evidence>
<accession>A0A6I8M1Y3</accession>
<dbReference type="EMBL" id="CABVGP010000003">
    <property type="protein sequence ID" value="VVJ22892.1"/>
    <property type="molecule type" value="Genomic_DNA"/>
</dbReference>
<evidence type="ECO:0000313" key="2">
    <source>
        <dbReference type="Proteomes" id="UP000399805"/>
    </source>
</evidence>
<protein>
    <submittedName>
        <fullName evidence="1">Uncharacterized protein</fullName>
    </submittedName>
</protein>
<proteinExistence type="predicted"/>
<dbReference type="GO" id="GO:0009236">
    <property type="term" value="P:cobalamin biosynthetic process"/>
    <property type="evidence" value="ECO:0007669"/>
    <property type="project" value="UniProtKB-UniPathway"/>
</dbReference>
<dbReference type="PROSITE" id="PS51014">
    <property type="entry name" value="COBK_CBIJ"/>
    <property type="match status" value="1"/>
</dbReference>
<sequence length="57" mass="5977">MTARLRPPGPPLRVSELLLPTVLTLAGRGPVSAENFLAVLAGTRVTALRSRTEAGKP</sequence>
<keyword evidence="2" id="KW-1185">Reference proteome</keyword>